<reference evidence="2 3" key="1">
    <citation type="journal article" date="2014" name="Genome Announc.">
        <title>Draft Genome Sequence of the Haloacid-Degrading Burkholderia caribensis Strain MBA4.</title>
        <authorList>
            <person name="Pan Y."/>
            <person name="Kong K.F."/>
            <person name="Tsang J.S."/>
        </authorList>
    </citation>
    <scope>NUCLEOTIDE SEQUENCE [LARGE SCALE GENOMIC DNA]</scope>
    <source>
        <strain evidence="2 3">MBA4</strain>
    </source>
</reference>
<name>A0A0P0RBI7_9BURK</name>
<evidence type="ECO:0000313" key="3">
    <source>
        <dbReference type="Proteomes" id="UP000019146"/>
    </source>
</evidence>
<dbReference type="AlphaFoldDB" id="A0A0P0RBI7"/>
<feature type="compositionally biased region" description="Basic and acidic residues" evidence="1">
    <location>
        <begin position="12"/>
        <end position="29"/>
    </location>
</feature>
<proteinExistence type="predicted"/>
<protein>
    <submittedName>
        <fullName evidence="2">Uncharacterized protein</fullName>
    </submittedName>
</protein>
<dbReference type="Proteomes" id="UP000019146">
    <property type="component" value="Chromosome 1"/>
</dbReference>
<gene>
    <name evidence="2" type="ORF">K788_0006524</name>
</gene>
<sequence>MPQGAPDGLRAAPRERPRPDRWSRETIRQSIDESDAATCRILSIENIARLSCV</sequence>
<organism evidence="2 3">
    <name type="scientific">Paraburkholderia caribensis MBA4</name>
    <dbReference type="NCBI Taxonomy" id="1323664"/>
    <lineage>
        <taxon>Bacteria</taxon>
        <taxon>Pseudomonadati</taxon>
        <taxon>Pseudomonadota</taxon>
        <taxon>Betaproteobacteria</taxon>
        <taxon>Burkholderiales</taxon>
        <taxon>Burkholderiaceae</taxon>
        <taxon>Paraburkholderia</taxon>
    </lineage>
</organism>
<evidence type="ECO:0000256" key="1">
    <source>
        <dbReference type="SAM" id="MobiDB-lite"/>
    </source>
</evidence>
<feature type="region of interest" description="Disordered" evidence="1">
    <location>
        <begin position="1"/>
        <end position="29"/>
    </location>
</feature>
<accession>A0A0P0RBI7</accession>
<dbReference type="KEGG" id="bcai:K788_0006524"/>
<dbReference type="EMBL" id="CP012746">
    <property type="protein sequence ID" value="ALL65695.1"/>
    <property type="molecule type" value="Genomic_DNA"/>
</dbReference>
<evidence type="ECO:0000313" key="2">
    <source>
        <dbReference type="EMBL" id="ALL65695.1"/>
    </source>
</evidence>